<protein>
    <recommendedName>
        <fullName evidence="2">DNA polymerase III subunit delta</fullName>
        <ecNumber evidence="1">2.7.7.7</ecNumber>
    </recommendedName>
</protein>
<evidence type="ECO:0000259" key="9">
    <source>
        <dbReference type="Pfam" id="PF06144"/>
    </source>
</evidence>
<evidence type="ECO:0000313" key="12">
    <source>
        <dbReference type="Proteomes" id="UP000272490"/>
    </source>
</evidence>
<dbReference type="InterPro" id="IPR008921">
    <property type="entry name" value="DNA_pol3_clamp-load_cplx_C"/>
</dbReference>
<keyword evidence="6" id="KW-0239">DNA-directed DNA polymerase</keyword>
<dbReference type="GO" id="GO:0003887">
    <property type="term" value="F:DNA-directed DNA polymerase activity"/>
    <property type="evidence" value="ECO:0007669"/>
    <property type="project" value="UniProtKB-KW"/>
</dbReference>
<dbReference type="PANTHER" id="PTHR34388">
    <property type="entry name" value="DNA POLYMERASE III SUBUNIT DELTA"/>
    <property type="match status" value="1"/>
</dbReference>
<evidence type="ECO:0000256" key="1">
    <source>
        <dbReference type="ARBA" id="ARBA00012417"/>
    </source>
</evidence>
<dbReference type="InterPro" id="IPR010372">
    <property type="entry name" value="DNA_pol3_delta_N"/>
</dbReference>
<feature type="domain" description="DNA polymerase III delta subunit-like C-terminal" evidence="10">
    <location>
        <begin position="203"/>
        <end position="320"/>
    </location>
</feature>
<evidence type="ECO:0000256" key="8">
    <source>
        <dbReference type="ARBA" id="ARBA00049244"/>
    </source>
</evidence>
<dbReference type="EC" id="2.7.7.7" evidence="1"/>
<evidence type="ECO:0000256" key="6">
    <source>
        <dbReference type="ARBA" id="ARBA00022932"/>
    </source>
</evidence>
<proteinExistence type="inferred from homology"/>
<dbReference type="GO" id="GO:0003677">
    <property type="term" value="F:DNA binding"/>
    <property type="evidence" value="ECO:0007669"/>
    <property type="project" value="InterPro"/>
</dbReference>
<dbReference type="InterPro" id="IPR048466">
    <property type="entry name" value="DNA_pol3_delta-like_C"/>
</dbReference>
<dbReference type="Gene3D" id="1.10.8.60">
    <property type="match status" value="1"/>
</dbReference>
<dbReference type="EMBL" id="RRCO01000007">
    <property type="protein sequence ID" value="RRJ24291.1"/>
    <property type="molecule type" value="Genomic_DNA"/>
</dbReference>
<keyword evidence="3 11" id="KW-0808">Transferase</keyword>
<dbReference type="Proteomes" id="UP000272490">
    <property type="component" value="Unassembled WGS sequence"/>
</dbReference>
<evidence type="ECO:0000259" key="10">
    <source>
        <dbReference type="Pfam" id="PF21694"/>
    </source>
</evidence>
<keyword evidence="5" id="KW-0235">DNA replication</keyword>
<keyword evidence="4 11" id="KW-0548">Nucleotidyltransferase</keyword>
<dbReference type="Pfam" id="PF21694">
    <property type="entry name" value="DNA_pol3_delta_C"/>
    <property type="match status" value="1"/>
</dbReference>
<dbReference type="Pfam" id="PF06144">
    <property type="entry name" value="DNA_pol3_delta"/>
    <property type="match status" value="1"/>
</dbReference>
<dbReference type="SUPFAM" id="SSF52540">
    <property type="entry name" value="P-loop containing nucleoside triphosphate hydrolases"/>
    <property type="match status" value="1"/>
</dbReference>
<organism evidence="11 12">
    <name type="scientific">Lachnoanaerobaculum gingivalis</name>
    <dbReference type="NCBI Taxonomy" id="2490855"/>
    <lineage>
        <taxon>Bacteria</taxon>
        <taxon>Bacillati</taxon>
        <taxon>Bacillota</taxon>
        <taxon>Clostridia</taxon>
        <taxon>Lachnospirales</taxon>
        <taxon>Lachnospiraceae</taxon>
        <taxon>Lachnoanaerobaculum</taxon>
    </lineage>
</organism>
<reference evidence="11 12" key="1">
    <citation type="submission" date="2018-11" db="EMBL/GenBank/DDBJ databases">
        <title>Genome sequencing of Lachnoanaerobaculum sp. KCOM 2030 (= ChDC B114).</title>
        <authorList>
            <person name="Kook J.-K."/>
            <person name="Park S.-N."/>
            <person name="Lim Y.K."/>
        </authorList>
    </citation>
    <scope>NUCLEOTIDE SEQUENCE [LARGE SCALE GENOMIC DNA]</scope>
    <source>
        <strain evidence="11 12">KCOM 2030</strain>
    </source>
</reference>
<keyword evidence="12" id="KW-1185">Reference proteome</keyword>
<evidence type="ECO:0000256" key="7">
    <source>
        <dbReference type="ARBA" id="ARBA00034754"/>
    </source>
</evidence>
<comment type="similarity">
    <text evidence="7">Belongs to the DNA polymerase HolA subunit family.</text>
</comment>
<name>A0A3P3QSY6_9FIRM</name>
<dbReference type="GO" id="GO:0009360">
    <property type="term" value="C:DNA polymerase III complex"/>
    <property type="evidence" value="ECO:0007669"/>
    <property type="project" value="InterPro"/>
</dbReference>
<dbReference type="OrthoDB" id="9775929at2"/>
<dbReference type="NCBIfam" id="TIGR01128">
    <property type="entry name" value="holA"/>
    <property type="match status" value="1"/>
</dbReference>
<comment type="catalytic activity">
    <reaction evidence="8">
        <text>DNA(n) + a 2'-deoxyribonucleoside 5'-triphosphate = DNA(n+1) + diphosphate</text>
        <dbReference type="Rhea" id="RHEA:22508"/>
        <dbReference type="Rhea" id="RHEA-COMP:17339"/>
        <dbReference type="Rhea" id="RHEA-COMP:17340"/>
        <dbReference type="ChEBI" id="CHEBI:33019"/>
        <dbReference type="ChEBI" id="CHEBI:61560"/>
        <dbReference type="ChEBI" id="CHEBI:173112"/>
        <dbReference type="EC" id="2.7.7.7"/>
    </reaction>
</comment>
<dbReference type="PANTHER" id="PTHR34388:SF1">
    <property type="entry name" value="DNA POLYMERASE III SUBUNIT DELTA"/>
    <property type="match status" value="1"/>
</dbReference>
<evidence type="ECO:0000256" key="2">
    <source>
        <dbReference type="ARBA" id="ARBA00017703"/>
    </source>
</evidence>
<evidence type="ECO:0000256" key="4">
    <source>
        <dbReference type="ARBA" id="ARBA00022695"/>
    </source>
</evidence>
<sequence length="322" mass="37154">MKVLNNDLKNSTFKGIYVLSGDDEFLKNSYKKRLKMAMVGDDQMNYAYFEGKGIDVDAIIDFANTLPFFSEYRCILIEESQWFKSGNDKFLNYISDKPDSTKIIFVEKEIDKRSKLYKKVKDIGYIAELNHPTDDELKNWAGNIINKSGKKITVSNMDFFIARVGNDMERIKSELDKLLSYTLDKDIIEEEDIVAITSISLTNRIFELVKMITNNKIKEALDIYEDLVALKEPSLKIMILITRQFNQLLQIKELMSAGFNEKDIASNLKLNPYVVKNLMRQARGFDMALLLSYVKNAIELEEAIKKGNINEKLALELLMLTR</sequence>
<dbReference type="SUPFAM" id="SSF48019">
    <property type="entry name" value="post-AAA+ oligomerization domain-like"/>
    <property type="match status" value="1"/>
</dbReference>
<evidence type="ECO:0000256" key="3">
    <source>
        <dbReference type="ARBA" id="ARBA00022679"/>
    </source>
</evidence>
<dbReference type="Gene3D" id="1.20.272.10">
    <property type="match status" value="1"/>
</dbReference>
<dbReference type="RefSeq" id="WP_128675003.1">
    <property type="nucleotide sequence ID" value="NZ_CP124777.1"/>
</dbReference>
<dbReference type="GO" id="GO:0006261">
    <property type="term" value="P:DNA-templated DNA replication"/>
    <property type="evidence" value="ECO:0007669"/>
    <property type="project" value="TreeGrafter"/>
</dbReference>
<dbReference type="InterPro" id="IPR027417">
    <property type="entry name" value="P-loop_NTPase"/>
</dbReference>
<evidence type="ECO:0000313" key="11">
    <source>
        <dbReference type="EMBL" id="RRJ24291.1"/>
    </source>
</evidence>
<dbReference type="AlphaFoldDB" id="A0A3P3QSY6"/>
<dbReference type="Gene3D" id="3.40.50.300">
    <property type="entry name" value="P-loop containing nucleotide triphosphate hydrolases"/>
    <property type="match status" value="1"/>
</dbReference>
<comment type="caution">
    <text evidence="11">The sequence shown here is derived from an EMBL/GenBank/DDBJ whole genome shotgun (WGS) entry which is preliminary data.</text>
</comment>
<gene>
    <name evidence="11" type="primary">holA</name>
    <name evidence="11" type="ORF">EHV10_12875</name>
</gene>
<dbReference type="InterPro" id="IPR005790">
    <property type="entry name" value="DNA_polIII_delta"/>
</dbReference>
<evidence type="ECO:0000256" key="5">
    <source>
        <dbReference type="ARBA" id="ARBA00022705"/>
    </source>
</evidence>
<feature type="domain" description="DNA polymerase III delta N-terminal" evidence="9">
    <location>
        <begin position="17"/>
        <end position="121"/>
    </location>
</feature>
<accession>A0A3P3QSY6</accession>